<dbReference type="SMART" id="SM00320">
    <property type="entry name" value="WD40"/>
    <property type="match status" value="2"/>
</dbReference>
<keyword evidence="10" id="KW-0539">Nucleus</keyword>
<dbReference type="PANTHER" id="PTHR44111">
    <property type="entry name" value="ELONGATOR COMPLEX PROTEIN 2"/>
    <property type="match status" value="1"/>
</dbReference>
<evidence type="ECO:0000313" key="12">
    <source>
        <dbReference type="RefSeq" id="XP_022235969.1"/>
    </source>
</evidence>
<keyword evidence="6" id="KW-0963">Cytoplasm</keyword>
<evidence type="ECO:0000256" key="9">
    <source>
        <dbReference type="ARBA" id="ARBA00022737"/>
    </source>
</evidence>
<evidence type="ECO:0000256" key="8">
    <source>
        <dbReference type="ARBA" id="ARBA00022694"/>
    </source>
</evidence>
<evidence type="ECO:0000256" key="3">
    <source>
        <dbReference type="ARBA" id="ARBA00005043"/>
    </source>
</evidence>
<dbReference type="InterPro" id="IPR001680">
    <property type="entry name" value="WD40_rpt"/>
</dbReference>
<dbReference type="InterPro" id="IPR036322">
    <property type="entry name" value="WD40_repeat_dom_sf"/>
</dbReference>
<evidence type="ECO:0000256" key="10">
    <source>
        <dbReference type="ARBA" id="ARBA00023242"/>
    </source>
</evidence>
<sequence>MEFVVEIEHVSSSCNRCPHSLDWGRNGLICYGSGSSVVLLNPWKSFSSTTGQPIQTAVLHTNQVTSVRWIQHGQEFYILSTSVDKTAILSKLKDATLQYEVIFSGHASVVSIADAVWLPGDPQTLLVVTASADSTMKIWKKIEQTEPACLQTVSFGNGFALNVKLTLLPGTT</sequence>
<keyword evidence="7" id="KW-0853">WD repeat</keyword>
<dbReference type="InterPro" id="IPR037289">
    <property type="entry name" value="Elp2"/>
</dbReference>
<keyword evidence="8" id="KW-0819">tRNA processing</keyword>
<keyword evidence="9" id="KW-0677">Repeat</keyword>
<comment type="subcellular location">
    <subcellularLocation>
        <location evidence="2">Cytoplasm</location>
    </subcellularLocation>
    <subcellularLocation>
        <location evidence="1">Nucleus</location>
    </subcellularLocation>
</comment>
<gene>
    <name evidence="12" type="primary">LOC106476372</name>
</gene>
<dbReference type="SUPFAM" id="SSF50978">
    <property type="entry name" value="WD40 repeat-like"/>
    <property type="match status" value="1"/>
</dbReference>
<reference evidence="12" key="1">
    <citation type="submission" date="2025-08" db="UniProtKB">
        <authorList>
            <consortium name="RefSeq"/>
        </authorList>
    </citation>
    <scope>IDENTIFICATION</scope>
    <source>
        <tissue evidence="12">Muscle</tissue>
    </source>
</reference>
<evidence type="ECO:0000256" key="5">
    <source>
        <dbReference type="ARBA" id="ARBA00020267"/>
    </source>
</evidence>
<evidence type="ECO:0000256" key="6">
    <source>
        <dbReference type="ARBA" id="ARBA00022490"/>
    </source>
</evidence>
<proteinExistence type="inferred from homology"/>
<dbReference type="Proteomes" id="UP000694941">
    <property type="component" value="Unplaced"/>
</dbReference>
<evidence type="ECO:0000256" key="4">
    <source>
        <dbReference type="ARBA" id="ARBA00005881"/>
    </source>
</evidence>
<evidence type="ECO:0000256" key="7">
    <source>
        <dbReference type="ARBA" id="ARBA00022574"/>
    </source>
</evidence>
<comment type="pathway">
    <text evidence="3">tRNA modification; 5-methoxycarbonylmethyl-2-thiouridine-tRNA biosynthesis.</text>
</comment>
<dbReference type="PANTHER" id="PTHR44111:SF1">
    <property type="entry name" value="ELONGATOR COMPLEX PROTEIN 2"/>
    <property type="match status" value="1"/>
</dbReference>
<dbReference type="InterPro" id="IPR015943">
    <property type="entry name" value="WD40/YVTN_repeat-like_dom_sf"/>
</dbReference>
<protein>
    <recommendedName>
        <fullName evidence="5">Elongator complex protein 2</fullName>
    </recommendedName>
</protein>
<dbReference type="RefSeq" id="XP_022235969.1">
    <property type="nucleotide sequence ID" value="XM_022380261.1"/>
</dbReference>
<dbReference type="GeneID" id="106476372"/>
<comment type="similarity">
    <text evidence="4">Belongs to the WD repeat ELP2 family.</text>
</comment>
<evidence type="ECO:0000256" key="2">
    <source>
        <dbReference type="ARBA" id="ARBA00004496"/>
    </source>
</evidence>
<dbReference type="Pfam" id="PF00400">
    <property type="entry name" value="WD40"/>
    <property type="match status" value="2"/>
</dbReference>
<dbReference type="Gene3D" id="2.130.10.10">
    <property type="entry name" value="YVTN repeat-like/Quinoprotein amine dehydrogenase"/>
    <property type="match status" value="1"/>
</dbReference>
<evidence type="ECO:0000313" key="11">
    <source>
        <dbReference type="Proteomes" id="UP000694941"/>
    </source>
</evidence>
<accession>A0ABM1RX64</accession>
<keyword evidence="11" id="KW-1185">Reference proteome</keyword>
<organism evidence="11 12">
    <name type="scientific">Limulus polyphemus</name>
    <name type="common">Atlantic horseshoe crab</name>
    <dbReference type="NCBI Taxonomy" id="6850"/>
    <lineage>
        <taxon>Eukaryota</taxon>
        <taxon>Metazoa</taxon>
        <taxon>Ecdysozoa</taxon>
        <taxon>Arthropoda</taxon>
        <taxon>Chelicerata</taxon>
        <taxon>Merostomata</taxon>
        <taxon>Xiphosura</taxon>
        <taxon>Limulidae</taxon>
        <taxon>Limulus</taxon>
    </lineage>
</organism>
<evidence type="ECO:0000256" key="1">
    <source>
        <dbReference type="ARBA" id="ARBA00004123"/>
    </source>
</evidence>
<feature type="non-terminal residue" evidence="12">
    <location>
        <position position="172"/>
    </location>
</feature>
<name>A0ABM1RX64_LIMPO</name>